<dbReference type="GO" id="GO:0006412">
    <property type="term" value="P:translation"/>
    <property type="evidence" value="ECO:0007669"/>
    <property type="project" value="InterPro"/>
</dbReference>
<reference evidence="6" key="1">
    <citation type="submission" date="2018-05" db="EMBL/GenBank/DDBJ databases">
        <authorList>
            <person name="Lanie J.A."/>
            <person name="Ng W.-L."/>
            <person name="Kazmierczak K.M."/>
            <person name="Andrzejewski T.M."/>
            <person name="Davidsen T.M."/>
            <person name="Wayne K.J."/>
            <person name="Tettelin H."/>
            <person name="Glass J.I."/>
            <person name="Rusch D."/>
            <person name="Podicherti R."/>
            <person name="Tsui H.-C.T."/>
            <person name="Winkler M.E."/>
        </authorList>
    </citation>
    <scope>NUCLEOTIDE SEQUENCE</scope>
</reference>
<evidence type="ECO:0000313" key="6">
    <source>
        <dbReference type="EMBL" id="SUZ78522.1"/>
    </source>
</evidence>
<dbReference type="NCBIfam" id="NF001109">
    <property type="entry name" value="PRK00136.1"/>
    <property type="match status" value="1"/>
</dbReference>
<evidence type="ECO:0000256" key="3">
    <source>
        <dbReference type="ARBA" id="ARBA00022884"/>
    </source>
</evidence>
<dbReference type="AlphaFoldDB" id="A0A381QGP8"/>
<dbReference type="GO" id="GO:0005840">
    <property type="term" value="C:ribosome"/>
    <property type="evidence" value="ECO:0007669"/>
    <property type="project" value="UniProtKB-KW"/>
</dbReference>
<protein>
    <recommendedName>
        <fullName evidence="7">Ribosomal protein S8</fullName>
    </recommendedName>
</protein>
<proteinExistence type="inferred from homology"/>
<dbReference type="GO" id="GO:0005737">
    <property type="term" value="C:cytoplasm"/>
    <property type="evidence" value="ECO:0007669"/>
    <property type="project" value="UniProtKB-ARBA"/>
</dbReference>
<evidence type="ECO:0008006" key="7">
    <source>
        <dbReference type="Google" id="ProtNLM"/>
    </source>
</evidence>
<keyword evidence="2" id="KW-0699">rRNA-binding</keyword>
<gene>
    <name evidence="6" type="ORF">METZ01_LOCUS31376</name>
</gene>
<keyword evidence="5" id="KW-0687">Ribonucleoprotein</keyword>
<dbReference type="Pfam" id="PF00410">
    <property type="entry name" value="Ribosomal_S8"/>
    <property type="match status" value="1"/>
</dbReference>
<dbReference type="FunFam" id="3.30.1490.10:FF:000001">
    <property type="entry name" value="30S ribosomal protein S8"/>
    <property type="match status" value="1"/>
</dbReference>
<keyword evidence="4" id="KW-0689">Ribosomal protein</keyword>
<dbReference type="GO" id="GO:1990904">
    <property type="term" value="C:ribonucleoprotein complex"/>
    <property type="evidence" value="ECO:0007669"/>
    <property type="project" value="UniProtKB-KW"/>
</dbReference>
<dbReference type="GO" id="GO:0003735">
    <property type="term" value="F:structural constituent of ribosome"/>
    <property type="evidence" value="ECO:0007669"/>
    <property type="project" value="InterPro"/>
</dbReference>
<dbReference type="InterPro" id="IPR035987">
    <property type="entry name" value="Ribosomal_uS8_sf"/>
</dbReference>
<dbReference type="Gene3D" id="3.30.1490.10">
    <property type="match status" value="1"/>
</dbReference>
<keyword evidence="3" id="KW-0694">RNA-binding</keyword>
<sequence length="131" mass="14896">MSMSDPVADLLTRIRNANMRNKDSLELLSSRMKLNIVKVLKDEGFITNWELDEKGKFPQLRIWLKYVDDLPVIREIKRISKPGLRLYTKGKDCKPVLNGQGISILSTSKGIMSDRQCRNDNIGGEVLCTVC</sequence>
<evidence type="ECO:0000256" key="4">
    <source>
        <dbReference type="ARBA" id="ARBA00022980"/>
    </source>
</evidence>
<organism evidence="6">
    <name type="scientific">marine metagenome</name>
    <dbReference type="NCBI Taxonomy" id="408172"/>
    <lineage>
        <taxon>unclassified sequences</taxon>
        <taxon>metagenomes</taxon>
        <taxon>ecological metagenomes</taxon>
    </lineage>
</organism>
<accession>A0A381QGP8</accession>
<evidence type="ECO:0000256" key="2">
    <source>
        <dbReference type="ARBA" id="ARBA00022730"/>
    </source>
</evidence>
<dbReference type="PANTHER" id="PTHR11758">
    <property type="entry name" value="40S RIBOSOMAL PROTEIN S15A"/>
    <property type="match status" value="1"/>
</dbReference>
<comment type="similarity">
    <text evidence="1">Belongs to the universal ribosomal protein uS8 family.</text>
</comment>
<dbReference type="Gene3D" id="3.30.1370.30">
    <property type="match status" value="1"/>
</dbReference>
<dbReference type="FunFam" id="3.30.1370.30:FF:000002">
    <property type="entry name" value="30S ribosomal protein S8"/>
    <property type="match status" value="1"/>
</dbReference>
<dbReference type="SUPFAM" id="SSF56047">
    <property type="entry name" value="Ribosomal protein S8"/>
    <property type="match status" value="1"/>
</dbReference>
<evidence type="ECO:0000256" key="1">
    <source>
        <dbReference type="ARBA" id="ARBA00006471"/>
    </source>
</evidence>
<name>A0A381QGP8_9ZZZZ</name>
<dbReference type="HAMAP" id="MF_01302_B">
    <property type="entry name" value="Ribosomal_uS8_B"/>
    <property type="match status" value="1"/>
</dbReference>
<dbReference type="GO" id="GO:0019843">
    <property type="term" value="F:rRNA binding"/>
    <property type="evidence" value="ECO:0007669"/>
    <property type="project" value="UniProtKB-KW"/>
</dbReference>
<evidence type="ECO:0000256" key="5">
    <source>
        <dbReference type="ARBA" id="ARBA00023274"/>
    </source>
</evidence>
<dbReference type="InterPro" id="IPR000630">
    <property type="entry name" value="Ribosomal_uS8"/>
</dbReference>
<dbReference type="EMBL" id="UINC01001357">
    <property type="protein sequence ID" value="SUZ78522.1"/>
    <property type="molecule type" value="Genomic_DNA"/>
</dbReference>